<dbReference type="AlphaFoldDB" id="A0A642V3I8"/>
<organism evidence="3 4">
    <name type="scientific">Trichomonascus ciferrii</name>
    <dbReference type="NCBI Taxonomy" id="44093"/>
    <lineage>
        <taxon>Eukaryota</taxon>
        <taxon>Fungi</taxon>
        <taxon>Dikarya</taxon>
        <taxon>Ascomycota</taxon>
        <taxon>Saccharomycotina</taxon>
        <taxon>Dipodascomycetes</taxon>
        <taxon>Dipodascales</taxon>
        <taxon>Trichomonascaceae</taxon>
        <taxon>Trichomonascus</taxon>
        <taxon>Trichomonascus ciferrii complex</taxon>
    </lineage>
</organism>
<sequence>MVQPAPPKTKSKTTDSVPYHGNDRIKQVTQLKRRERSEEALSILSKLASLVKPIMNNHGFRVGTLCEFFPKDARLLGLNVNHGMKICIRLRPASDEKSFLPMESIIGTMLHELTHNKYGPHNQTFYKFLDGLQNEFDKLLMSGYTGEGFYSKGHVVGAGVSHNVSPAEAKKRAVAAAQKRAELYKGSGQKLGTADGIKKKQTKPLSVLIREAAERRAADAKWCASQRQDVKTEDLGEDSDVELLENFGDNEKPTANKPSKRPVVLMLDSDDSDEPPSQSLKTDFVDLTDN</sequence>
<comment type="caution">
    <text evidence="3">The sequence shown here is derived from an EMBL/GenBank/DDBJ whole genome shotgun (WGS) entry which is preliminary data.</text>
</comment>
<feature type="region of interest" description="Disordered" evidence="1">
    <location>
        <begin position="1"/>
        <end position="21"/>
    </location>
</feature>
<dbReference type="InterPro" id="IPR053000">
    <property type="entry name" value="WSS1-like_metalloprotease"/>
</dbReference>
<dbReference type="PANTHER" id="PTHR46622:SF1">
    <property type="entry name" value="DNA-DEPENDENT METALLOPROTEASE WSS1"/>
    <property type="match status" value="1"/>
</dbReference>
<dbReference type="Pfam" id="PF08325">
    <property type="entry name" value="WLM"/>
    <property type="match status" value="1"/>
</dbReference>
<reference evidence="3" key="1">
    <citation type="journal article" date="2019" name="G3 (Bethesda)">
        <title>Genome Assemblies of Two Rare Opportunistic Yeast Pathogens: Diutina rugosa (syn. Candida rugosa) and Trichomonascus ciferrii (syn. Candida ciferrii).</title>
        <authorList>
            <person name="Mixao V."/>
            <person name="Saus E."/>
            <person name="Hansen A.P."/>
            <person name="Lass-Florl C."/>
            <person name="Gabaldon T."/>
        </authorList>
    </citation>
    <scope>NUCLEOTIDE SEQUENCE</scope>
    <source>
        <strain evidence="3">CBS 4856</strain>
    </source>
</reference>
<dbReference type="GO" id="GO:0006281">
    <property type="term" value="P:DNA repair"/>
    <property type="evidence" value="ECO:0007669"/>
    <property type="project" value="TreeGrafter"/>
</dbReference>
<protein>
    <recommendedName>
        <fullName evidence="2">WLM domain-containing protein</fullName>
    </recommendedName>
</protein>
<feature type="domain" description="WLM" evidence="2">
    <location>
        <begin position="16"/>
        <end position="218"/>
    </location>
</feature>
<dbReference type="Proteomes" id="UP000761534">
    <property type="component" value="Unassembled WGS sequence"/>
</dbReference>
<dbReference type="InterPro" id="IPR013536">
    <property type="entry name" value="WLM_dom"/>
</dbReference>
<dbReference type="GO" id="GO:0008237">
    <property type="term" value="F:metallopeptidase activity"/>
    <property type="evidence" value="ECO:0007669"/>
    <property type="project" value="TreeGrafter"/>
</dbReference>
<evidence type="ECO:0000313" key="4">
    <source>
        <dbReference type="Proteomes" id="UP000761534"/>
    </source>
</evidence>
<dbReference type="PANTHER" id="PTHR46622">
    <property type="entry name" value="DNA-DEPENDENT METALLOPROTEASE WSS1"/>
    <property type="match status" value="1"/>
</dbReference>
<dbReference type="PROSITE" id="PS51397">
    <property type="entry name" value="WLM"/>
    <property type="match status" value="1"/>
</dbReference>
<accession>A0A642V3I8</accession>
<feature type="region of interest" description="Disordered" evidence="1">
    <location>
        <begin position="246"/>
        <end position="290"/>
    </location>
</feature>
<evidence type="ECO:0000259" key="2">
    <source>
        <dbReference type="PROSITE" id="PS51397"/>
    </source>
</evidence>
<gene>
    <name evidence="3" type="ORF">TRICI_003300</name>
</gene>
<dbReference type="EMBL" id="SWFS01000241">
    <property type="protein sequence ID" value="KAA8913052.1"/>
    <property type="molecule type" value="Genomic_DNA"/>
</dbReference>
<dbReference type="OrthoDB" id="4095106at2759"/>
<evidence type="ECO:0000256" key="1">
    <source>
        <dbReference type="SAM" id="MobiDB-lite"/>
    </source>
</evidence>
<dbReference type="VEuPathDB" id="FungiDB:TRICI_003300"/>
<dbReference type="GO" id="GO:0005634">
    <property type="term" value="C:nucleus"/>
    <property type="evidence" value="ECO:0007669"/>
    <property type="project" value="TreeGrafter"/>
</dbReference>
<keyword evidence="4" id="KW-1185">Reference proteome</keyword>
<proteinExistence type="predicted"/>
<evidence type="ECO:0000313" key="3">
    <source>
        <dbReference type="EMBL" id="KAA8913052.1"/>
    </source>
</evidence>
<name>A0A642V3I8_9ASCO</name>